<accession>U9TJG6</accession>
<dbReference type="HOGENOM" id="CLU_2905306_0_0_1"/>
<proteinExistence type="predicted"/>
<name>U9TJG6_RHIID</name>
<gene>
    <name evidence="1" type="ORF">GLOINDRAFT_34160</name>
</gene>
<evidence type="ECO:0000313" key="1">
    <source>
        <dbReference type="EMBL" id="ESA06453.1"/>
    </source>
</evidence>
<organism evidence="1">
    <name type="scientific">Rhizophagus irregularis (strain DAOM 181602 / DAOM 197198 / MUCL 43194)</name>
    <name type="common">Arbuscular mycorrhizal fungus</name>
    <name type="synonym">Glomus intraradices</name>
    <dbReference type="NCBI Taxonomy" id="747089"/>
    <lineage>
        <taxon>Eukaryota</taxon>
        <taxon>Fungi</taxon>
        <taxon>Fungi incertae sedis</taxon>
        <taxon>Mucoromycota</taxon>
        <taxon>Glomeromycotina</taxon>
        <taxon>Glomeromycetes</taxon>
        <taxon>Glomerales</taxon>
        <taxon>Glomeraceae</taxon>
        <taxon>Rhizophagus</taxon>
    </lineage>
</organism>
<dbReference type="AlphaFoldDB" id="U9TJG6"/>
<dbReference type="EMBL" id="KI291604">
    <property type="protein sequence ID" value="ESA06453.1"/>
    <property type="molecule type" value="Genomic_DNA"/>
</dbReference>
<reference evidence="1" key="1">
    <citation type="submission" date="2013-07" db="EMBL/GenBank/DDBJ databases">
        <title>The genome of an arbuscular mycorrhizal fungus provides insights into the evolution of the oldest plant symbiosis.</title>
        <authorList>
            <consortium name="DOE Joint Genome Institute"/>
            <person name="Tisserant E."/>
            <person name="Malbreil M."/>
            <person name="Kuo A."/>
            <person name="Kohler A."/>
            <person name="Symeonidi A."/>
            <person name="Balestrini R."/>
            <person name="Charron P."/>
            <person name="Duensing N."/>
            <person name="Frei-dit-Frey N."/>
            <person name="Gianinazzi-Pearson V."/>
            <person name="Gilbert B."/>
            <person name="Handa Y."/>
            <person name="Hijri M."/>
            <person name="Kaul R."/>
            <person name="Kawaguchi M."/>
            <person name="Krajinski F."/>
            <person name="Lammers P."/>
            <person name="Lapierre D."/>
            <person name="Masclaux F.G."/>
            <person name="Murat C."/>
            <person name="Morin E."/>
            <person name="Ndikumana S."/>
            <person name="Pagni M."/>
            <person name="Petitpierre D."/>
            <person name="Requena N."/>
            <person name="Rosikiewicz P."/>
            <person name="Riley R."/>
            <person name="Saito K."/>
            <person name="San Clemente H."/>
            <person name="Shapiro H."/>
            <person name="van Tuinen D."/>
            <person name="Becard G."/>
            <person name="Bonfante P."/>
            <person name="Paszkowski U."/>
            <person name="Shachar-Hill Y."/>
            <person name="Young J.P."/>
            <person name="Sanders I.R."/>
            <person name="Henrissat B."/>
            <person name="Rensing S.A."/>
            <person name="Grigoriev I.V."/>
            <person name="Corradi N."/>
            <person name="Roux C."/>
            <person name="Martin F."/>
        </authorList>
    </citation>
    <scope>NUCLEOTIDE SEQUENCE</scope>
    <source>
        <strain evidence="1">DAOM 197198</strain>
    </source>
</reference>
<protein>
    <submittedName>
        <fullName evidence="1">Uncharacterized protein</fullName>
    </submittedName>
</protein>
<sequence>MLDIPDTIQNFDSTENLDDLDDLRDQNNNELINKNELNNGIKRIKEYQIGDLVRVAVPKIDY</sequence>